<feature type="compositionally biased region" description="Low complexity" evidence="1">
    <location>
        <begin position="771"/>
        <end position="793"/>
    </location>
</feature>
<feature type="compositionally biased region" description="Low complexity" evidence="1">
    <location>
        <begin position="20"/>
        <end position="31"/>
    </location>
</feature>
<feature type="compositionally biased region" description="Polar residues" evidence="1">
    <location>
        <begin position="269"/>
        <end position="298"/>
    </location>
</feature>
<feature type="compositionally biased region" description="Pro residues" evidence="1">
    <location>
        <begin position="691"/>
        <end position="711"/>
    </location>
</feature>
<evidence type="ECO:0000313" key="3">
    <source>
        <dbReference type="Proteomes" id="UP000613401"/>
    </source>
</evidence>
<protein>
    <submittedName>
        <fullName evidence="2">Uncharacterized protein</fullName>
    </submittedName>
</protein>
<dbReference type="InterPro" id="IPR022190">
    <property type="entry name" value="DUF3716"/>
</dbReference>
<reference evidence="2" key="2">
    <citation type="submission" date="2020-03" db="EMBL/GenBank/DDBJ databases">
        <authorList>
            <person name="Fu F.-F."/>
            <person name="Chen J."/>
        </authorList>
    </citation>
    <scope>NUCLEOTIDE SEQUENCE</scope>
    <source>
        <strain evidence="2">Lc1</strain>
    </source>
</reference>
<proteinExistence type="predicted"/>
<feature type="region of interest" description="Disordered" evidence="1">
    <location>
        <begin position="1"/>
        <end position="353"/>
    </location>
</feature>
<evidence type="ECO:0000256" key="1">
    <source>
        <dbReference type="SAM" id="MobiDB-lite"/>
    </source>
</evidence>
<feature type="compositionally biased region" description="Low complexity" evidence="1">
    <location>
        <begin position="748"/>
        <end position="761"/>
    </location>
</feature>
<feature type="compositionally biased region" description="Polar residues" evidence="1">
    <location>
        <begin position="167"/>
        <end position="189"/>
    </location>
</feature>
<feature type="compositionally biased region" description="Low complexity" evidence="1">
    <location>
        <begin position="82"/>
        <end position="94"/>
    </location>
</feature>
<organism evidence="2 3">
    <name type="scientific">Colletotrichum gloeosporioides</name>
    <name type="common">Anthracnose fungus</name>
    <name type="synonym">Glomerella cingulata</name>
    <dbReference type="NCBI Taxonomy" id="474922"/>
    <lineage>
        <taxon>Eukaryota</taxon>
        <taxon>Fungi</taxon>
        <taxon>Dikarya</taxon>
        <taxon>Ascomycota</taxon>
        <taxon>Pezizomycotina</taxon>
        <taxon>Sordariomycetes</taxon>
        <taxon>Hypocreomycetidae</taxon>
        <taxon>Glomerellales</taxon>
        <taxon>Glomerellaceae</taxon>
        <taxon>Colletotrichum</taxon>
        <taxon>Colletotrichum gloeosporioides species complex</taxon>
    </lineage>
</organism>
<feature type="compositionally biased region" description="Polar residues" evidence="1">
    <location>
        <begin position="518"/>
        <end position="535"/>
    </location>
</feature>
<feature type="compositionally biased region" description="Low complexity" evidence="1">
    <location>
        <begin position="225"/>
        <end position="241"/>
    </location>
</feature>
<feature type="compositionally biased region" description="Low complexity" evidence="1">
    <location>
        <begin position="502"/>
        <end position="517"/>
    </location>
</feature>
<dbReference type="Pfam" id="PF12511">
    <property type="entry name" value="DUF3716"/>
    <property type="match status" value="1"/>
</dbReference>
<dbReference type="RefSeq" id="XP_045258384.1">
    <property type="nucleotide sequence ID" value="XM_045401382.1"/>
</dbReference>
<comment type="caution">
    <text evidence="2">The sequence shown here is derived from an EMBL/GenBank/DDBJ whole genome shotgun (WGS) entry which is preliminary data.</text>
</comment>
<name>A0A8H4C881_COLGL</name>
<feature type="compositionally biased region" description="Acidic residues" evidence="1">
    <location>
        <begin position="319"/>
        <end position="334"/>
    </location>
</feature>
<feature type="compositionally biased region" description="Pro residues" evidence="1">
    <location>
        <begin position="7"/>
        <end position="19"/>
    </location>
</feature>
<evidence type="ECO:0000313" key="2">
    <source>
        <dbReference type="EMBL" id="KAF3799224.1"/>
    </source>
</evidence>
<dbReference type="Proteomes" id="UP000613401">
    <property type="component" value="Unassembled WGS sequence"/>
</dbReference>
<feature type="compositionally biased region" description="Basic and acidic residues" evidence="1">
    <location>
        <begin position="203"/>
        <end position="221"/>
    </location>
</feature>
<feature type="region of interest" description="Disordered" evidence="1">
    <location>
        <begin position="495"/>
        <end position="542"/>
    </location>
</feature>
<reference evidence="2" key="1">
    <citation type="journal article" date="2020" name="Phytopathology">
        <title>Genome sequence and comparative analysis of Colletotrichum gloeosporioides isolated from Liriodendron leaves.</title>
        <authorList>
            <person name="Fu F.F."/>
            <person name="Hao Z."/>
            <person name="Wang P."/>
            <person name="Lu Y."/>
            <person name="Xue L.J."/>
            <person name="Wei G."/>
            <person name="Tian Y."/>
            <person name="Baishi H."/>
            <person name="Xu H."/>
            <person name="Shi J."/>
            <person name="Cheng T."/>
            <person name="Wang G."/>
            <person name="Yi Y."/>
            <person name="Chen J."/>
        </authorList>
    </citation>
    <scope>NUCLEOTIDE SEQUENCE</scope>
    <source>
        <strain evidence="2">Lc1</strain>
    </source>
</reference>
<sequence>MASNPPRITPIPIPVPGHAPSPQSAPATSATKVLSTSAANRNASPSSVSSAGEDPARKMKRTSAKVNVKPGAFLQAPPWAASLLSSKPSTSTSTGPVAPPVGANSVSGAGVPNLAPPTQDHSMVLDSPEPIRIESDILPPDPEGPVKSEFSPEDTPLEDVTPAKPSLSMSSKIQALQQSWQAKSASGDSQESEEIIRRASSGEAKHGIAEEAKICLDEPRRPSRQALTWTQALQAKTQALQAKRKQSSGLPGGDLKRRLTENGVGSGSEDATANHGSSRQSMPTSTSAEASNAPTSSAKPGFIPIKRQPLSVSSSDDNGMLDDDSTDSDSDSELDAPVQPDSGNADPPPRPFKMLPTLYGRPETELTTTNDGDRLYCQWKGENTPLEASCGALLPTRYTLHSDPEYPFICPDRVCRSIFRSIQGLGKHFGARHRNTIYNDNLDGTVSAVSFFDIPGTTRASPVIVSRNPLQGDEPPMPEPQTTIYKPYGSKVQAMSTAAGMPQSQPQSQPLSQPQQQMTATRTTRSHASPYSTLPNHHEPAQPSYFQSAKPMTLLEYLTSQLSPTYRLPAERPDFKALLKLPMARHFPPQWTMKHSGVGNLAPLTALSLLVFLTGDPAPVSCSTCNGPDHDAFENTLRPCIVLSSRAPSWLKETVNEACASCQWRCNYKRQKVQCDFLPAFRGRTLTALPSPAPAATPTPVPPPVIPPSSAPPSYNLPKNAKFPYGGPAGGNQSGVNSPALRSPAITTPPVGTTPVNTSRPSSPPRRVTRHSAATKTASDSAPASTSSTKPAAAAIVPATAGQTMPAELLDMEEWEIAPGRVRDDQSQEPTNVAFSNAYLTSNQAVSVSEDIAFNVIVIKPGGSHRWTDEEDKVRICSVAVGKVKVKLDMTDPFQIGPNGMFKLKPGTSCSIENRTYIDAIIHVTSVTLY</sequence>
<feature type="compositionally biased region" description="Polar residues" evidence="1">
    <location>
        <begin position="32"/>
        <end position="50"/>
    </location>
</feature>
<dbReference type="EMBL" id="WVTB01000085">
    <property type="protein sequence ID" value="KAF3799224.1"/>
    <property type="molecule type" value="Genomic_DNA"/>
</dbReference>
<dbReference type="GeneID" id="69008433"/>
<accession>A0A8H4C881</accession>
<feature type="region of interest" description="Disordered" evidence="1">
    <location>
        <begin position="689"/>
        <end position="793"/>
    </location>
</feature>
<dbReference type="AlphaFoldDB" id="A0A8H4C881"/>
<keyword evidence="3" id="KW-1185">Reference proteome</keyword>
<gene>
    <name evidence="2" type="ORF">GCG54_00001264</name>
</gene>